<dbReference type="Proteomes" id="UP000037035">
    <property type="component" value="Unassembled WGS sequence"/>
</dbReference>
<dbReference type="VEuPathDB" id="FungiDB:VP01_55g14"/>
<feature type="compositionally biased region" description="Low complexity" evidence="1">
    <location>
        <begin position="471"/>
        <end position="483"/>
    </location>
</feature>
<name>A0A0L6UJ17_9BASI</name>
<reference evidence="2 3" key="1">
    <citation type="submission" date="2015-08" db="EMBL/GenBank/DDBJ databases">
        <title>Next Generation Sequencing and Analysis of the Genome of Puccinia sorghi L Schw, the Causal Agent of Maize Common Rust.</title>
        <authorList>
            <person name="Rochi L."/>
            <person name="Burguener G."/>
            <person name="Darino M."/>
            <person name="Turjanski A."/>
            <person name="Kreff E."/>
            <person name="Dieguez M.J."/>
            <person name="Sacco F."/>
        </authorList>
    </citation>
    <scope>NUCLEOTIDE SEQUENCE [LARGE SCALE GENOMIC DNA]</scope>
    <source>
        <strain evidence="2 3">RO10H11247</strain>
    </source>
</reference>
<feature type="compositionally biased region" description="Basic residues" evidence="1">
    <location>
        <begin position="485"/>
        <end position="498"/>
    </location>
</feature>
<feature type="compositionally biased region" description="Basic and acidic residues" evidence="1">
    <location>
        <begin position="672"/>
        <end position="682"/>
    </location>
</feature>
<feature type="region of interest" description="Disordered" evidence="1">
    <location>
        <begin position="453"/>
        <end position="511"/>
    </location>
</feature>
<evidence type="ECO:0000256" key="1">
    <source>
        <dbReference type="SAM" id="MobiDB-lite"/>
    </source>
</evidence>
<feature type="compositionally biased region" description="Gly residues" evidence="1">
    <location>
        <begin position="623"/>
        <end position="635"/>
    </location>
</feature>
<feature type="region of interest" description="Disordered" evidence="1">
    <location>
        <begin position="415"/>
        <end position="436"/>
    </location>
</feature>
<accession>A0A0L6UJ17</accession>
<feature type="compositionally biased region" description="Low complexity" evidence="1">
    <location>
        <begin position="638"/>
        <end position="658"/>
    </location>
</feature>
<feature type="region of interest" description="Disordered" evidence="1">
    <location>
        <begin position="582"/>
        <end position="682"/>
    </location>
</feature>
<dbReference type="AlphaFoldDB" id="A0A0L6UJ17"/>
<dbReference type="STRING" id="27349.A0A0L6UJ17"/>
<feature type="non-terminal residue" evidence="2">
    <location>
        <position position="725"/>
    </location>
</feature>
<evidence type="ECO:0000313" key="3">
    <source>
        <dbReference type="Proteomes" id="UP000037035"/>
    </source>
</evidence>
<sequence>MEAELNQLSNHLLLRLSKLPLEQQQATETLLTKLLNQNNNTLTVLQIAVSLNRLGTNLSPPLLLALIQNYLQKNHTLIRNIINDNLNRNHQLKQQLTLHIHHLLANLPEPHQQTSTLLRLISQSHPSLLDCFYQEYLNFNPFIQLISHQQLEQPPHDQHTRRELLFIIISVLKDAIIPKLRSPSVAFDSTEIHNQLTYLLNSKSIRLLTDLYLNYPSLLDDLEQLISSKKSSHQNPKTKQQDSLRSFFDQKKEDHLIFKIYHQNIQPTRKTHLEFDPIINGVLDVLPDLASKDILAFIIENHPEFQDATEGTQRLIERSFNDPQFISSNSIAFQQSSQGQILVHSAQHRALDEIIQSRKNIFDNQKMDPNLLRVGKSKLDEREILNDKSHLTTEMKSQIKARLERIEDEEDAAESELIIYSDDDDDNDNDGRKLKERNEAVVGVDIFSDDDHRFKVREDEDESEVEDRARPLSSLSLASSPSRNAHGKSTRTGGHKTKQAGQDNKDQTDGWKRDEGTLCEFYLADPAVFLPRARASKARLDLKSRLTFSTQDDLIEAWKVMFDRNPKKDEILEKYRGLSAMRKPNNRGSMMEEEGGVTEQGESRRGGGRKQGRGRGRGDGGRGRGGSRGGGGGPAQGASGNATAPSASASASSSTRASKNLHQSSRAHHSKSLSDRRVRGRDKKLAALSDREKVFMCCGETQVDMQHAPAKLPSKLQLFACVDVL</sequence>
<comment type="caution">
    <text evidence="2">The sequence shown here is derived from an EMBL/GenBank/DDBJ whole genome shotgun (WGS) entry which is preliminary data.</text>
</comment>
<proteinExistence type="predicted"/>
<feature type="compositionally biased region" description="Basic residues" evidence="1">
    <location>
        <begin position="606"/>
        <end position="615"/>
    </location>
</feature>
<evidence type="ECO:0000313" key="2">
    <source>
        <dbReference type="EMBL" id="KNZ48536.1"/>
    </source>
</evidence>
<keyword evidence="3" id="KW-1185">Reference proteome</keyword>
<evidence type="ECO:0008006" key="4">
    <source>
        <dbReference type="Google" id="ProtNLM"/>
    </source>
</evidence>
<organism evidence="2 3">
    <name type="scientific">Puccinia sorghi</name>
    <dbReference type="NCBI Taxonomy" id="27349"/>
    <lineage>
        <taxon>Eukaryota</taxon>
        <taxon>Fungi</taxon>
        <taxon>Dikarya</taxon>
        <taxon>Basidiomycota</taxon>
        <taxon>Pucciniomycotina</taxon>
        <taxon>Pucciniomycetes</taxon>
        <taxon>Pucciniales</taxon>
        <taxon>Pucciniaceae</taxon>
        <taxon>Puccinia</taxon>
    </lineage>
</organism>
<gene>
    <name evidence="2" type="ORF">VP01_55g14</name>
</gene>
<dbReference type="EMBL" id="LAVV01010830">
    <property type="protein sequence ID" value="KNZ48536.1"/>
    <property type="molecule type" value="Genomic_DNA"/>
</dbReference>
<protein>
    <recommendedName>
        <fullName evidence="4">CUE domain-containing protein</fullName>
    </recommendedName>
</protein>
<dbReference type="OrthoDB" id="5577209at2759"/>